<evidence type="ECO:0000313" key="2">
    <source>
        <dbReference type="EMBL" id="JAS72448.1"/>
    </source>
</evidence>
<sequence length="248" mass="28250">MLPRHILFSATFCCLAVHARYGFRKEVCPADDVLVESSFDFDFVFSNQPLFVNFLPKTDENAIIDNICLTFFPLPDDPKTYTCYFSTVFCDGSTRVDSVILREMEPGRFRGSNPSCTYTSNIIGFAGCDTYLDYKCFEYGECDDSTYLQGLSTICRPVGLSCLRKLEEILSDLHLPEAEYFILPMQLPNQCVTEQSCANNIELNFFRALNIPAPKPPHLPPPPPPPYNPAGEYFPSVPYYFPYPQYYD</sequence>
<keyword evidence="1" id="KW-0732">Signal</keyword>
<dbReference type="AlphaFoldDB" id="A0A1B6HCN5"/>
<evidence type="ECO:0000256" key="1">
    <source>
        <dbReference type="SAM" id="SignalP"/>
    </source>
</evidence>
<accession>A0A1B6HCN5</accession>
<feature type="chain" id="PRO_5008584289" evidence="1">
    <location>
        <begin position="20"/>
        <end position="248"/>
    </location>
</feature>
<reference evidence="2" key="1">
    <citation type="submission" date="2015-11" db="EMBL/GenBank/DDBJ databases">
        <title>De novo transcriptome assembly of four potential Pierce s Disease insect vectors from Arizona vineyards.</title>
        <authorList>
            <person name="Tassone E.E."/>
        </authorList>
    </citation>
    <scope>NUCLEOTIDE SEQUENCE</scope>
</reference>
<proteinExistence type="predicted"/>
<gene>
    <name evidence="2" type="ORF">g.6411</name>
</gene>
<name>A0A1B6HCN5_9HEMI</name>
<protein>
    <submittedName>
        <fullName evidence="2">Uncharacterized protein</fullName>
    </submittedName>
</protein>
<feature type="signal peptide" evidence="1">
    <location>
        <begin position="1"/>
        <end position="19"/>
    </location>
</feature>
<organism evidence="2">
    <name type="scientific">Homalodisca liturata</name>
    <dbReference type="NCBI Taxonomy" id="320908"/>
    <lineage>
        <taxon>Eukaryota</taxon>
        <taxon>Metazoa</taxon>
        <taxon>Ecdysozoa</taxon>
        <taxon>Arthropoda</taxon>
        <taxon>Hexapoda</taxon>
        <taxon>Insecta</taxon>
        <taxon>Pterygota</taxon>
        <taxon>Neoptera</taxon>
        <taxon>Paraneoptera</taxon>
        <taxon>Hemiptera</taxon>
        <taxon>Auchenorrhyncha</taxon>
        <taxon>Membracoidea</taxon>
        <taxon>Cicadellidae</taxon>
        <taxon>Cicadellinae</taxon>
        <taxon>Proconiini</taxon>
        <taxon>Homalodisca</taxon>
    </lineage>
</organism>
<dbReference type="EMBL" id="GECU01035258">
    <property type="protein sequence ID" value="JAS72448.1"/>
    <property type="molecule type" value="Transcribed_RNA"/>
</dbReference>